<evidence type="ECO:0000256" key="2">
    <source>
        <dbReference type="ARBA" id="ARBA00005342"/>
    </source>
</evidence>
<reference evidence="12" key="1">
    <citation type="submission" date="2020-10" db="EMBL/GenBank/DDBJ databases">
        <authorList>
            <person name="Abbas A."/>
            <person name="Razzaq R."/>
            <person name="Waqas M."/>
            <person name="Abbas N."/>
            <person name="Nielsen T.K."/>
            <person name="Hansen L.H."/>
            <person name="Hussain S."/>
            <person name="Shahid M."/>
        </authorList>
    </citation>
    <scope>NUCLEOTIDE SEQUENCE</scope>
    <source>
        <strain evidence="12">S14</strain>
    </source>
</reference>
<evidence type="ECO:0000256" key="9">
    <source>
        <dbReference type="ARBA" id="ARBA00023136"/>
    </source>
</evidence>
<keyword evidence="3 11" id="KW-0813">Transport</keyword>
<dbReference type="EMBL" id="JADBEO010000072">
    <property type="protein sequence ID" value="MDR4308781.1"/>
    <property type="molecule type" value="Genomic_DNA"/>
</dbReference>
<feature type="transmembrane region" description="Helical" evidence="11">
    <location>
        <begin position="204"/>
        <end position="222"/>
    </location>
</feature>
<dbReference type="RefSeq" id="WP_309394816.1">
    <property type="nucleotide sequence ID" value="NZ_JADBEO010000072.1"/>
</dbReference>
<feature type="transmembrane region" description="Helical" evidence="11">
    <location>
        <begin position="103"/>
        <end position="124"/>
    </location>
</feature>
<dbReference type="PANTHER" id="PTHR11101">
    <property type="entry name" value="PHOSPHATE TRANSPORTER"/>
    <property type="match status" value="1"/>
</dbReference>
<evidence type="ECO:0000256" key="3">
    <source>
        <dbReference type="ARBA" id="ARBA00022448"/>
    </source>
</evidence>
<feature type="transmembrane region" description="Helical" evidence="11">
    <location>
        <begin position="268"/>
        <end position="286"/>
    </location>
</feature>
<evidence type="ECO:0000256" key="4">
    <source>
        <dbReference type="ARBA" id="ARBA00022475"/>
    </source>
</evidence>
<gene>
    <name evidence="12" type="ORF">IHQ68_19340</name>
</gene>
<dbReference type="Pfam" id="PF01384">
    <property type="entry name" value="PHO4"/>
    <property type="match status" value="1"/>
</dbReference>
<keyword evidence="9 11" id="KW-0472">Membrane</keyword>
<keyword evidence="13" id="KW-1185">Reference proteome</keyword>
<evidence type="ECO:0000256" key="6">
    <source>
        <dbReference type="ARBA" id="ARBA00022692"/>
    </source>
</evidence>
<evidence type="ECO:0000256" key="8">
    <source>
        <dbReference type="ARBA" id="ARBA00022989"/>
    </source>
</evidence>
<organism evidence="12 13">
    <name type="scientific">Chelatococcus sambhunathii</name>
    <dbReference type="NCBI Taxonomy" id="363953"/>
    <lineage>
        <taxon>Bacteria</taxon>
        <taxon>Pseudomonadati</taxon>
        <taxon>Pseudomonadota</taxon>
        <taxon>Alphaproteobacteria</taxon>
        <taxon>Hyphomicrobiales</taxon>
        <taxon>Chelatococcaceae</taxon>
        <taxon>Chelatococcus</taxon>
    </lineage>
</organism>
<accession>A0ABU1DL27</accession>
<comment type="subcellular location">
    <subcellularLocation>
        <location evidence="1">Cell membrane</location>
        <topology evidence="1">Multi-pass membrane protein</topology>
    </subcellularLocation>
    <subcellularLocation>
        <location evidence="11">Membrane</location>
        <topology evidence="11">Multi-pass membrane protein</topology>
    </subcellularLocation>
</comment>
<evidence type="ECO:0000256" key="1">
    <source>
        <dbReference type="ARBA" id="ARBA00004651"/>
    </source>
</evidence>
<evidence type="ECO:0000256" key="7">
    <source>
        <dbReference type="ARBA" id="ARBA00022847"/>
    </source>
</evidence>
<dbReference type="InterPro" id="IPR001204">
    <property type="entry name" value="Phos_transporter"/>
</dbReference>
<name>A0ABU1DL27_9HYPH</name>
<keyword evidence="6 11" id="KW-0812">Transmembrane</keyword>
<dbReference type="Proteomes" id="UP001181622">
    <property type="component" value="Unassembled WGS sequence"/>
</dbReference>
<keyword evidence="7" id="KW-0769">Symport</keyword>
<feature type="transmembrane region" description="Helical" evidence="11">
    <location>
        <begin position="54"/>
        <end position="73"/>
    </location>
</feature>
<dbReference type="PANTHER" id="PTHR11101:SF65">
    <property type="entry name" value="LOW-AFFINITY INORGANIC PHOSPHATE TRANSPORTER PITA-RELATED"/>
    <property type="match status" value="1"/>
</dbReference>
<comment type="caution">
    <text evidence="12">The sequence shown here is derived from an EMBL/GenBank/DDBJ whole genome shotgun (WGS) entry which is preliminary data.</text>
</comment>
<feature type="transmembrane region" description="Helical" evidence="11">
    <location>
        <begin position="418"/>
        <end position="436"/>
    </location>
</feature>
<keyword evidence="5 11" id="KW-0592">Phosphate transport</keyword>
<evidence type="ECO:0000256" key="5">
    <source>
        <dbReference type="ARBA" id="ARBA00022592"/>
    </source>
</evidence>
<feature type="transmembrane region" description="Helical" evidence="11">
    <location>
        <begin position="243"/>
        <end position="262"/>
    </location>
</feature>
<sequence>MSNTAVHPALADSGPRGGANLVAAGAFLAILLIGFVYVGVSLIRDLEVAPPSGWLPYALLGLALLIALGFEFVNGFHDTANAVATVIYTHSLKPNQAVVWSGAWNFLGVLFSTGAVAFGIVSLLPVELILKVGSDAGFAMVFALLIAAIIWNLGTWWFGLPSSSSHTLIGSIIGVGLMNQLMASSTSGTSGVDWSQALGIGKSLLFSPIIGFVAAALLFLAMKVLIKRPELYREPHGQTPPPLWIRALLILTCTGVSFAHGSNDGQKGMGLIMLILIGTVPTAYALNRAVEPSQMQAYATNAQGAIGALDAHKNGAPAFTGDPRAAVTAFVGSRTLQPDTVPALQNLIGLTAKDVASYGKLAHVPPAQVGNVRNDMYLASEAIRLIQKLGQPALSADETKSLTAFKGSLDNATKFIPTWVKVAVAIALGLGTMVGWKRIVVTVGEKIGKTHLTYAQGASAELVAMTTIGAADMFGLPVSTTHVLSSGVAGTMAANQSGLQLSTVRNLAMAWILTLPASIALAGALFWLLRHIF</sequence>
<comment type="catalytic activity">
    <reaction evidence="10">
        <text>phosphate(in) + H(+)(in) = phosphate(out) + H(+)(out)</text>
        <dbReference type="Rhea" id="RHEA:29939"/>
        <dbReference type="ChEBI" id="CHEBI:15378"/>
        <dbReference type="ChEBI" id="CHEBI:43474"/>
    </reaction>
</comment>
<protein>
    <recommendedName>
        <fullName evidence="11">Phosphate transporter</fullName>
    </recommendedName>
</protein>
<comment type="similarity">
    <text evidence="2">Belongs to the inorganic phosphate transporter (PiT) (TC 2.A.20) family. Pit subfamily.</text>
</comment>
<feature type="transmembrane region" description="Helical" evidence="11">
    <location>
        <begin position="20"/>
        <end position="42"/>
    </location>
</feature>
<keyword evidence="8 11" id="KW-1133">Transmembrane helix</keyword>
<feature type="transmembrane region" description="Helical" evidence="11">
    <location>
        <begin position="136"/>
        <end position="158"/>
    </location>
</feature>
<evidence type="ECO:0000256" key="11">
    <source>
        <dbReference type="RuleBase" id="RU363058"/>
    </source>
</evidence>
<evidence type="ECO:0000313" key="12">
    <source>
        <dbReference type="EMBL" id="MDR4308781.1"/>
    </source>
</evidence>
<evidence type="ECO:0000313" key="13">
    <source>
        <dbReference type="Proteomes" id="UP001181622"/>
    </source>
</evidence>
<proteinExistence type="inferred from homology"/>
<keyword evidence="4" id="KW-1003">Cell membrane</keyword>
<evidence type="ECO:0000256" key="10">
    <source>
        <dbReference type="ARBA" id="ARBA00047348"/>
    </source>
</evidence>
<feature type="transmembrane region" description="Helical" evidence="11">
    <location>
        <begin position="508"/>
        <end position="529"/>
    </location>
</feature>